<dbReference type="Pfam" id="PF00072">
    <property type="entry name" value="Response_reg"/>
    <property type="match status" value="1"/>
</dbReference>
<dbReference type="CDD" id="cd17574">
    <property type="entry name" value="REC_OmpR"/>
    <property type="match status" value="1"/>
</dbReference>
<evidence type="ECO:0000256" key="13">
    <source>
        <dbReference type="SAM" id="Phobius"/>
    </source>
</evidence>
<accession>A0A2Z4GAV6</accession>
<dbReference type="Gene3D" id="2.60.40.10">
    <property type="entry name" value="Immunoglobulins"/>
    <property type="match status" value="1"/>
</dbReference>
<dbReference type="InterPro" id="IPR009057">
    <property type="entry name" value="Homeodomain-like_sf"/>
</dbReference>
<dbReference type="InterPro" id="IPR005467">
    <property type="entry name" value="His_kinase_dom"/>
</dbReference>
<dbReference type="CDD" id="cd00075">
    <property type="entry name" value="HATPase"/>
    <property type="match status" value="1"/>
</dbReference>
<dbReference type="SUPFAM" id="SSF46689">
    <property type="entry name" value="Homeodomain-like"/>
    <property type="match status" value="1"/>
</dbReference>
<dbReference type="InterPro" id="IPR011123">
    <property type="entry name" value="Y_Y_Y"/>
</dbReference>
<dbReference type="Pfam" id="PF00512">
    <property type="entry name" value="HisKA"/>
    <property type="match status" value="1"/>
</dbReference>
<dbReference type="PANTHER" id="PTHR43547">
    <property type="entry name" value="TWO-COMPONENT HISTIDINE KINASE"/>
    <property type="match status" value="1"/>
</dbReference>
<evidence type="ECO:0000256" key="8">
    <source>
        <dbReference type="ARBA" id="ARBA00023012"/>
    </source>
</evidence>
<dbReference type="InterPro" id="IPR011006">
    <property type="entry name" value="CheY-like_superfamily"/>
</dbReference>
<dbReference type="InterPro" id="IPR001789">
    <property type="entry name" value="Sig_transdc_resp-reg_receiver"/>
</dbReference>
<evidence type="ECO:0000259" key="16">
    <source>
        <dbReference type="PROSITE" id="PS50110"/>
    </source>
</evidence>
<evidence type="ECO:0000256" key="10">
    <source>
        <dbReference type="ARBA" id="ARBA00023125"/>
    </source>
</evidence>
<dbReference type="Gene3D" id="3.40.50.2300">
    <property type="match status" value="1"/>
</dbReference>
<dbReference type="InterPro" id="IPR003594">
    <property type="entry name" value="HATPase_dom"/>
</dbReference>
<evidence type="ECO:0000256" key="3">
    <source>
        <dbReference type="ARBA" id="ARBA00022553"/>
    </source>
</evidence>
<feature type="transmembrane region" description="Helical" evidence="13">
    <location>
        <begin position="788"/>
        <end position="810"/>
    </location>
</feature>
<evidence type="ECO:0000259" key="14">
    <source>
        <dbReference type="PROSITE" id="PS01124"/>
    </source>
</evidence>
<dbReference type="FunFam" id="3.30.565.10:FF:000037">
    <property type="entry name" value="Hybrid sensor histidine kinase/response regulator"/>
    <property type="match status" value="1"/>
</dbReference>
<dbReference type="InterPro" id="IPR004358">
    <property type="entry name" value="Sig_transdc_His_kin-like_C"/>
</dbReference>
<dbReference type="EMBL" id="CP029480">
    <property type="protein sequence ID" value="AWV98205.1"/>
    <property type="molecule type" value="Genomic_DNA"/>
</dbReference>
<dbReference type="Gene3D" id="3.30.565.10">
    <property type="entry name" value="Histidine kinase-like ATPase, C-terminal domain"/>
    <property type="match status" value="1"/>
</dbReference>
<dbReference type="Pfam" id="PF07495">
    <property type="entry name" value="Y_Y_Y"/>
    <property type="match status" value="1"/>
</dbReference>
<dbReference type="SMART" id="SM00342">
    <property type="entry name" value="HTH_ARAC"/>
    <property type="match status" value="1"/>
</dbReference>
<evidence type="ECO:0000256" key="7">
    <source>
        <dbReference type="ARBA" id="ARBA00022840"/>
    </source>
</evidence>
<feature type="domain" description="Response regulatory" evidence="16">
    <location>
        <begin position="1094"/>
        <end position="1209"/>
    </location>
</feature>
<keyword evidence="9" id="KW-0805">Transcription regulation</keyword>
<dbReference type="InterPro" id="IPR018060">
    <property type="entry name" value="HTH_AraC"/>
</dbReference>
<feature type="modified residue" description="4-aspartylphosphate" evidence="12">
    <location>
        <position position="1142"/>
    </location>
</feature>
<keyword evidence="8" id="KW-0902">Two-component regulatory system</keyword>
<dbReference type="Pfam" id="PF12833">
    <property type="entry name" value="HTH_18"/>
    <property type="match status" value="1"/>
</dbReference>
<keyword evidence="18" id="KW-1185">Reference proteome</keyword>
<dbReference type="InterPro" id="IPR018062">
    <property type="entry name" value="HTH_AraC-typ_CS"/>
</dbReference>
<proteinExistence type="predicted"/>
<keyword evidence="13" id="KW-0812">Transmembrane</keyword>
<dbReference type="SMART" id="SM00388">
    <property type="entry name" value="HisKA"/>
    <property type="match status" value="1"/>
</dbReference>
<protein>
    <recommendedName>
        <fullName evidence="2">histidine kinase</fullName>
        <ecNumber evidence="2">2.7.13.3</ecNumber>
    </recommendedName>
</protein>
<dbReference type="Proteomes" id="UP000249873">
    <property type="component" value="Chromosome"/>
</dbReference>
<evidence type="ECO:0000313" key="18">
    <source>
        <dbReference type="Proteomes" id="UP000249873"/>
    </source>
</evidence>
<evidence type="ECO:0000313" key="17">
    <source>
        <dbReference type="EMBL" id="AWV98205.1"/>
    </source>
</evidence>
<dbReference type="InterPro" id="IPR015943">
    <property type="entry name" value="WD40/YVTN_repeat-like_dom_sf"/>
</dbReference>
<keyword evidence="5" id="KW-0547">Nucleotide-binding</keyword>
<evidence type="ECO:0000256" key="6">
    <source>
        <dbReference type="ARBA" id="ARBA00022777"/>
    </source>
</evidence>
<dbReference type="Gene3D" id="2.130.10.10">
    <property type="entry name" value="YVTN repeat-like/Quinoprotein amine dehydrogenase"/>
    <property type="match status" value="3"/>
</dbReference>
<dbReference type="GO" id="GO:0000155">
    <property type="term" value="F:phosphorelay sensor kinase activity"/>
    <property type="evidence" value="ECO:0007669"/>
    <property type="project" value="InterPro"/>
</dbReference>
<dbReference type="SUPFAM" id="SSF47384">
    <property type="entry name" value="Homodimeric domain of signal transducing histidine kinase"/>
    <property type="match status" value="1"/>
</dbReference>
<gene>
    <name evidence="17" type="ORF">DJ013_08470</name>
</gene>
<dbReference type="PROSITE" id="PS00041">
    <property type="entry name" value="HTH_ARAC_FAMILY_1"/>
    <property type="match status" value="1"/>
</dbReference>
<keyword evidence="10" id="KW-0238">DNA-binding</keyword>
<dbReference type="Pfam" id="PF02518">
    <property type="entry name" value="HATPase_c"/>
    <property type="match status" value="1"/>
</dbReference>
<keyword evidence="11" id="KW-0804">Transcription</keyword>
<dbReference type="SUPFAM" id="SSF55874">
    <property type="entry name" value="ATPase domain of HSP90 chaperone/DNA topoisomerase II/histidine kinase"/>
    <property type="match status" value="1"/>
</dbReference>
<evidence type="ECO:0000259" key="15">
    <source>
        <dbReference type="PROSITE" id="PS50109"/>
    </source>
</evidence>
<dbReference type="GO" id="GO:0003700">
    <property type="term" value="F:DNA-binding transcription factor activity"/>
    <property type="evidence" value="ECO:0007669"/>
    <property type="project" value="InterPro"/>
</dbReference>
<dbReference type="InterPro" id="IPR013783">
    <property type="entry name" value="Ig-like_fold"/>
</dbReference>
<dbReference type="PROSITE" id="PS50110">
    <property type="entry name" value="RESPONSE_REGULATORY"/>
    <property type="match status" value="1"/>
</dbReference>
<reference evidence="17 18" key="1">
    <citation type="submission" date="2018-05" db="EMBL/GenBank/DDBJ databases">
        <title>Complete genome sequence of Arcticibacterium luteifluviistationis SM1504T, a cytophagaceae bacterium isolated from Arctic surface seawater.</title>
        <authorList>
            <person name="Li Y."/>
            <person name="Qin Q.-L."/>
        </authorList>
    </citation>
    <scope>NUCLEOTIDE SEQUENCE [LARGE SCALE GENOMIC DNA]</scope>
    <source>
        <strain evidence="17 18">SM1504</strain>
    </source>
</reference>
<dbReference type="GO" id="GO:0043565">
    <property type="term" value="F:sequence-specific DNA binding"/>
    <property type="evidence" value="ECO:0007669"/>
    <property type="project" value="InterPro"/>
</dbReference>
<dbReference type="RefSeq" id="WP_111371321.1">
    <property type="nucleotide sequence ID" value="NZ_CP029480.1"/>
</dbReference>
<evidence type="ECO:0000256" key="11">
    <source>
        <dbReference type="ARBA" id="ARBA00023163"/>
    </source>
</evidence>
<dbReference type="Pfam" id="PF07494">
    <property type="entry name" value="Reg_prop"/>
    <property type="match status" value="2"/>
</dbReference>
<evidence type="ECO:0000256" key="12">
    <source>
        <dbReference type="PROSITE-ProRule" id="PRU00169"/>
    </source>
</evidence>
<dbReference type="SUPFAM" id="SSF52172">
    <property type="entry name" value="CheY-like"/>
    <property type="match status" value="1"/>
</dbReference>
<dbReference type="Gene3D" id="1.10.287.130">
    <property type="match status" value="1"/>
</dbReference>
<dbReference type="InterPro" id="IPR003661">
    <property type="entry name" value="HisK_dim/P_dom"/>
</dbReference>
<dbReference type="KEGG" id="als:DJ013_08470"/>
<dbReference type="Gene3D" id="1.10.10.60">
    <property type="entry name" value="Homeodomain-like"/>
    <property type="match status" value="1"/>
</dbReference>
<feature type="domain" description="Histidine kinase" evidence="15">
    <location>
        <begin position="846"/>
        <end position="1058"/>
    </location>
</feature>
<dbReference type="GO" id="GO:0005524">
    <property type="term" value="F:ATP binding"/>
    <property type="evidence" value="ECO:0007669"/>
    <property type="project" value="UniProtKB-KW"/>
</dbReference>
<keyword evidence="13" id="KW-1133">Transmembrane helix</keyword>
<dbReference type="PANTHER" id="PTHR43547:SF2">
    <property type="entry name" value="HYBRID SIGNAL TRANSDUCTION HISTIDINE KINASE C"/>
    <property type="match status" value="1"/>
</dbReference>
<dbReference type="PROSITE" id="PS01124">
    <property type="entry name" value="HTH_ARAC_FAMILY_2"/>
    <property type="match status" value="1"/>
</dbReference>
<dbReference type="SMART" id="SM00448">
    <property type="entry name" value="REC"/>
    <property type="match status" value="1"/>
</dbReference>
<dbReference type="PRINTS" id="PR00344">
    <property type="entry name" value="BCTRLSENSOR"/>
</dbReference>
<keyword evidence="3 12" id="KW-0597">Phosphoprotein</keyword>
<evidence type="ECO:0000256" key="2">
    <source>
        <dbReference type="ARBA" id="ARBA00012438"/>
    </source>
</evidence>
<evidence type="ECO:0000256" key="4">
    <source>
        <dbReference type="ARBA" id="ARBA00022679"/>
    </source>
</evidence>
<evidence type="ECO:0000256" key="1">
    <source>
        <dbReference type="ARBA" id="ARBA00000085"/>
    </source>
</evidence>
<name>A0A2Z4GAV6_9BACT</name>
<dbReference type="InterPro" id="IPR036890">
    <property type="entry name" value="HATPase_C_sf"/>
</dbReference>
<feature type="transmembrane region" description="Helical" evidence="13">
    <location>
        <begin position="9"/>
        <end position="28"/>
    </location>
</feature>
<keyword evidence="6" id="KW-0418">Kinase</keyword>
<sequence>MIIQKAYKFTLKCIVINIFFANFLFAQVNSYEIISVADGLSQGMVFDIIQDEEGFVWVATKYGLNRYDGNRFETFLHSPDEPYSLPTNQITALCQDKKGRIWIGTAEEKLIVFEPRTQRFYYSNLGINVSSGFPNNLISAIHEDDYGNIWFGSSEGQILKIELSEKIKETLDGLEPDISAELNVISLESIRGEDNEIMSFSGVSKNTLWALADGYFFDIEIEKNTTTYVDIPDNSLYDGNNYLSSSFIKEADYSLFFTNKYISKFSKGKVEILKELYFRRGQIMDMDAFGNVWAIKEDSVFRVELSNVQQVFEPINFVAKVTHNARVSKIIKDSEGDFWLGTNGYGIVRIKEKKKRADNYVENKSAWQVYIDSKSNVYSWEFNKLFKSDKNGKDFTQIDSHIAQGSLIEAKDGTFWKLIRNQKNSPNIFLEHLDSDFRLIKTYDFDRVTGIPYLRFLENHQGQLVFVGFTGELIRFDPSNETFSYFDFSSKFLFGSRGALHIYEDSSKEIWVSGESGLLRITPKSEAYSFRGYKYDANETKGLPSNFITCSVDHPGDPRHFLLVGTHSSGMLKLNKDSEEFERISTKDGLPSNNVAGIIPESSNRVWLSSNLGIVVYDFKSKLSKLFNSRDGLSSDEFNMGSFLKGKNGEFVFGGIRGVSVLQPSLLNKFKSEINLKFVDLKINNKSIRPFDGSNILKEAIEYRPFVELSHDQNNIGLEFTDLNKGVNRLRYRLKGASDSWVEIGASGVVNYTMLPPGRYSFELANSSLDFGEEKAALSLDFEIKSPWYWNWLSILVYVLIASLVVYTILKNQSKQIRLKQDALFNAKEKTRLAELDELKSNFFTNVSHELKTPLTLIEGPINELNKKYPDEGLFKLIKPNVKRLRQLMYQILDVQKLEAGKVNYHIQRDDLAKYFRLHVFSFESLAESYGIRLEFQQNADEFFAFFDKDKLNKIIDNLISNAIKYNQKGGRVKIKVVYHENPQKLTVSVTDTGVGISEKDLPMIFDRFFQVQNSNLEGTGVGLSLVKELVSALKGTIDVKSKEEEGTTFLVSIPVDQETWSAYVNKEELIKGPEVETIAIQKEPSVRKSDKELLLLVEDNPDMQEYLKILFEDKYDIIQAYNGAEGIEKANAEVPDLIVCDLMMPIMDGFEFSRKIRANDVASHVPIIMLTAKSSKESRLESLEIGVDLYLTKPFDSDELNSAIRSCLENRKTLRSVYKDNAMEVKVSVETEVNVWEKEFMDSLRAFLENHHQDSSLGVRAMAESLGMSDSQLRRKLKSISSYSPNEFIRKFRLEKAEMYLKEGTKSVSEIALEVGYESLSYFSKRFQQEYGCSPSEYIEAGK</sequence>
<dbReference type="EC" id="2.7.13.3" evidence="2"/>
<dbReference type="InterPro" id="IPR036097">
    <property type="entry name" value="HisK_dim/P_sf"/>
</dbReference>
<dbReference type="InterPro" id="IPR011110">
    <property type="entry name" value="Reg_prop"/>
</dbReference>
<dbReference type="SMART" id="SM00387">
    <property type="entry name" value="HATPase_c"/>
    <property type="match status" value="1"/>
</dbReference>
<feature type="domain" description="HTH araC/xylS-type" evidence="14">
    <location>
        <begin position="1243"/>
        <end position="1342"/>
    </location>
</feature>
<comment type="catalytic activity">
    <reaction evidence="1">
        <text>ATP + protein L-histidine = ADP + protein N-phospho-L-histidine.</text>
        <dbReference type="EC" id="2.7.13.3"/>
    </reaction>
</comment>
<dbReference type="CDD" id="cd00082">
    <property type="entry name" value="HisKA"/>
    <property type="match status" value="1"/>
</dbReference>
<dbReference type="OrthoDB" id="9797097at2"/>
<keyword evidence="4" id="KW-0808">Transferase</keyword>
<dbReference type="PROSITE" id="PS50109">
    <property type="entry name" value="HIS_KIN"/>
    <property type="match status" value="1"/>
</dbReference>
<keyword evidence="7" id="KW-0067">ATP-binding</keyword>
<organism evidence="17 18">
    <name type="scientific">Arcticibacterium luteifluviistationis</name>
    <dbReference type="NCBI Taxonomy" id="1784714"/>
    <lineage>
        <taxon>Bacteria</taxon>
        <taxon>Pseudomonadati</taxon>
        <taxon>Bacteroidota</taxon>
        <taxon>Cytophagia</taxon>
        <taxon>Cytophagales</taxon>
        <taxon>Leadbetterellaceae</taxon>
        <taxon>Arcticibacterium</taxon>
    </lineage>
</organism>
<evidence type="ECO:0000256" key="5">
    <source>
        <dbReference type="ARBA" id="ARBA00022741"/>
    </source>
</evidence>
<evidence type="ECO:0000256" key="9">
    <source>
        <dbReference type="ARBA" id="ARBA00023015"/>
    </source>
</evidence>
<keyword evidence="13" id="KW-0472">Membrane</keyword>
<dbReference type="SUPFAM" id="SSF63829">
    <property type="entry name" value="Calcium-dependent phosphotriesterase"/>
    <property type="match status" value="1"/>
</dbReference>